<name>A0A9D2KRH2_9BACE</name>
<dbReference type="GO" id="GO:0008270">
    <property type="term" value="F:zinc ion binding"/>
    <property type="evidence" value="ECO:0007669"/>
    <property type="project" value="TreeGrafter"/>
</dbReference>
<comment type="caution">
    <text evidence="8">The sequence shown here is derived from an EMBL/GenBank/DDBJ whole genome shotgun (WGS) entry which is preliminary data.</text>
</comment>
<dbReference type="EMBL" id="DWZE01000045">
    <property type="protein sequence ID" value="HJA83026.1"/>
    <property type="molecule type" value="Genomic_DNA"/>
</dbReference>
<accession>A0A9D2KRH2</accession>
<evidence type="ECO:0000256" key="4">
    <source>
        <dbReference type="ARBA" id="ARBA00023015"/>
    </source>
</evidence>
<dbReference type="SUPFAM" id="SSF46785">
    <property type="entry name" value="Winged helix' DNA-binding domain"/>
    <property type="match status" value="1"/>
</dbReference>
<keyword evidence="2" id="KW-0678">Repressor</keyword>
<proteinExistence type="inferred from homology"/>
<keyword evidence="3 7" id="KW-0862">Zinc</keyword>
<organism evidence="8 9">
    <name type="scientific">Candidatus Bacteroides intestinavium</name>
    <dbReference type="NCBI Taxonomy" id="2838469"/>
    <lineage>
        <taxon>Bacteria</taxon>
        <taxon>Pseudomonadati</taxon>
        <taxon>Bacteroidota</taxon>
        <taxon>Bacteroidia</taxon>
        <taxon>Bacteroidales</taxon>
        <taxon>Bacteroidaceae</taxon>
        <taxon>Bacteroides</taxon>
    </lineage>
</organism>
<comment type="cofactor">
    <cofactor evidence="7">
        <name>Zn(2+)</name>
        <dbReference type="ChEBI" id="CHEBI:29105"/>
    </cofactor>
    <text evidence="7">Binds 1 zinc ion per subunit.</text>
</comment>
<dbReference type="AlphaFoldDB" id="A0A9D2KRH2"/>
<feature type="binding site" evidence="7">
    <location>
        <position position="136"/>
    </location>
    <ligand>
        <name>Zn(2+)</name>
        <dbReference type="ChEBI" id="CHEBI:29105"/>
    </ligand>
</feature>
<evidence type="ECO:0000256" key="2">
    <source>
        <dbReference type="ARBA" id="ARBA00022491"/>
    </source>
</evidence>
<reference evidence="8" key="2">
    <citation type="submission" date="2021-04" db="EMBL/GenBank/DDBJ databases">
        <authorList>
            <person name="Gilroy R."/>
        </authorList>
    </citation>
    <scope>NUCLEOTIDE SEQUENCE</scope>
    <source>
        <strain evidence="8">ChiHecec1B25-7008</strain>
    </source>
</reference>
<dbReference type="InterPro" id="IPR036388">
    <property type="entry name" value="WH-like_DNA-bd_sf"/>
</dbReference>
<dbReference type="GO" id="GO:1900376">
    <property type="term" value="P:regulation of secondary metabolite biosynthetic process"/>
    <property type="evidence" value="ECO:0007669"/>
    <property type="project" value="TreeGrafter"/>
</dbReference>
<dbReference type="GO" id="GO:0003700">
    <property type="term" value="F:DNA-binding transcription factor activity"/>
    <property type="evidence" value="ECO:0007669"/>
    <property type="project" value="InterPro"/>
</dbReference>
<dbReference type="PANTHER" id="PTHR33202">
    <property type="entry name" value="ZINC UPTAKE REGULATION PROTEIN"/>
    <property type="match status" value="1"/>
</dbReference>
<comment type="similarity">
    <text evidence="1">Belongs to the Fur family.</text>
</comment>
<keyword evidence="6" id="KW-0804">Transcription</keyword>
<dbReference type="InterPro" id="IPR036390">
    <property type="entry name" value="WH_DNA-bd_sf"/>
</dbReference>
<dbReference type="Proteomes" id="UP000823860">
    <property type="component" value="Unassembled WGS sequence"/>
</dbReference>
<dbReference type="Gene3D" id="1.10.10.10">
    <property type="entry name" value="Winged helix-like DNA-binding domain superfamily/Winged helix DNA-binding domain"/>
    <property type="match status" value="1"/>
</dbReference>
<dbReference type="PANTHER" id="PTHR33202:SF22">
    <property type="entry name" value="HYDROGEN PEROXIDE SENSITIVE REPRESSOR"/>
    <property type="match status" value="1"/>
</dbReference>
<evidence type="ECO:0000313" key="8">
    <source>
        <dbReference type="EMBL" id="HJA83026.1"/>
    </source>
</evidence>
<feature type="binding site" evidence="7">
    <location>
        <position position="133"/>
    </location>
    <ligand>
        <name>Zn(2+)</name>
        <dbReference type="ChEBI" id="CHEBI:29105"/>
    </ligand>
</feature>
<evidence type="ECO:0000313" key="9">
    <source>
        <dbReference type="Proteomes" id="UP000823860"/>
    </source>
</evidence>
<feature type="binding site" evidence="7">
    <location>
        <position position="100"/>
    </location>
    <ligand>
        <name>Zn(2+)</name>
        <dbReference type="ChEBI" id="CHEBI:29105"/>
    </ligand>
</feature>
<dbReference type="InterPro" id="IPR002481">
    <property type="entry name" value="FUR"/>
</dbReference>
<evidence type="ECO:0000256" key="6">
    <source>
        <dbReference type="ARBA" id="ARBA00023163"/>
    </source>
</evidence>
<gene>
    <name evidence="8" type="ORF">H9785_03530</name>
</gene>
<evidence type="ECO:0000256" key="7">
    <source>
        <dbReference type="PIRSR" id="PIRSR602481-1"/>
    </source>
</evidence>
<protein>
    <submittedName>
        <fullName evidence="8">Transcriptional repressor</fullName>
    </submittedName>
</protein>
<keyword evidence="5" id="KW-0238">DNA-binding</keyword>
<sequence length="144" mass="16160">MEPTDITIHLAHKGVKPTANRILVLQALRASGKPMCLSDLEEALWTLDKSSIFRVLTLFLEHDIVHAFEDGRGILNYELCTNEGACNLSDAHIHFYCQSCQQSFCMEDIPLPDLHLPEGFSPHSISFVIKGECPQCRKKHIQGS</sequence>
<dbReference type="GO" id="GO:0045892">
    <property type="term" value="P:negative regulation of DNA-templated transcription"/>
    <property type="evidence" value="ECO:0007669"/>
    <property type="project" value="TreeGrafter"/>
</dbReference>
<keyword evidence="4" id="KW-0805">Transcription regulation</keyword>
<evidence type="ECO:0000256" key="3">
    <source>
        <dbReference type="ARBA" id="ARBA00022833"/>
    </source>
</evidence>
<reference evidence="8" key="1">
    <citation type="journal article" date="2021" name="PeerJ">
        <title>Extensive microbial diversity within the chicken gut microbiome revealed by metagenomics and culture.</title>
        <authorList>
            <person name="Gilroy R."/>
            <person name="Ravi A."/>
            <person name="Getino M."/>
            <person name="Pursley I."/>
            <person name="Horton D.L."/>
            <person name="Alikhan N.F."/>
            <person name="Baker D."/>
            <person name="Gharbi K."/>
            <person name="Hall N."/>
            <person name="Watson M."/>
            <person name="Adriaenssens E.M."/>
            <person name="Foster-Nyarko E."/>
            <person name="Jarju S."/>
            <person name="Secka A."/>
            <person name="Antonio M."/>
            <person name="Oren A."/>
            <person name="Chaudhuri R.R."/>
            <person name="La Ragione R."/>
            <person name="Hildebrand F."/>
            <person name="Pallen M.J."/>
        </authorList>
    </citation>
    <scope>NUCLEOTIDE SEQUENCE</scope>
    <source>
        <strain evidence="8">ChiHecec1B25-7008</strain>
    </source>
</reference>
<dbReference type="InterPro" id="IPR043135">
    <property type="entry name" value="Fur_C"/>
</dbReference>
<evidence type="ECO:0000256" key="1">
    <source>
        <dbReference type="ARBA" id="ARBA00007957"/>
    </source>
</evidence>
<evidence type="ECO:0000256" key="5">
    <source>
        <dbReference type="ARBA" id="ARBA00023125"/>
    </source>
</evidence>
<dbReference type="GO" id="GO:0000976">
    <property type="term" value="F:transcription cis-regulatory region binding"/>
    <property type="evidence" value="ECO:0007669"/>
    <property type="project" value="TreeGrafter"/>
</dbReference>
<feature type="binding site" evidence="7">
    <location>
        <position position="97"/>
    </location>
    <ligand>
        <name>Zn(2+)</name>
        <dbReference type="ChEBI" id="CHEBI:29105"/>
    </ligand>
</feature>
<keyword evidence="7" id="KW-0479">Metal-binding</keyword>
<dbReference type="Gene3D" id="3.30.1490.190">
    <property type="match status" value="1"/>
</dbReference>